<keyword evidence="1" id="KW-0472">Membrane</keyword>
<dbReference type="EMBL" id="GL871483">
    <property type="protein sequence ID" value="EGC29109.1"/>
    <property type="molecule type" value="Genomic_DNA"/>
</dbReference>
<dbReference type="VEuPathDB" id="AmoebaDB:DICPUDRAFT_159355"/>
<keyword evidence="1" id="KW-1133">Transmembrane helix</keyword>
<gene>
    <name evidence="2" type="ORF">DICPUDRAFT_159355</name>
</gene>
<dbReference type="RefSeq" id="XP_003294364.1">
    <property type="nucleotide sequence ID" value="XM_003294316.1"/>
</dbReference>
<evidence type="ECO:0000256" key="1">
    <source>
        <dbReference type="SAM" id="Phobius"/>
    </source>
</evidence>
<dbReference type="InParanoid" id="F1A3X0"/>
<accession>F1A3X0</accession>
<name>F1A3X0_DICPU</name>
<dbReference type="SUPFAM" id="SSF81901">
    <property type="entry name" value="HCP-like"/>
    <property type="match status" value="1"/>
</dbReference>
<dbReference type="SMART" id="SM00671">
    <property type="entry name" value="SEL1"/>
    <property type="match status" value="2"/>
</dbReference>
<evidence type="ECO:0000313" key="3">
    <source>
        <dbReference type="Proteomes" id="UP000001064"/>
    </source>
</evidence>
<dbReference type="AlphaFoldDB" id="F1A3X0"/>
<dbReference type="InterPro" id="IPR006597">
    <property type="entry name" value="Sel1-like"/>
</dbReference>
<organism evidence="2 3">
    <name type="scientific">Dictyostelium purpureum</name>
    <name type="common">Slime mold</name>
    <dbReference type="NCBI Taxonomy" id="5786"/>
    <lineage>
        <taxon>Eukaryota</taxon>
        <taxon>Amoebozoa</taxon>
        <taxon>Evosea</taxon>
        <taxon>Eumycetozoa</taxon>
        <taxon>Dictyostelia</taxon>
        <taxon>Dictyosteliales</taxon>
        <taxon>Dictyosteliaceae</taxon>
        <taxon>Dictyostelium</taxon>
    </lineage>
</organism>
<keyword evidence="1" id="KW-0812">Transmembrane</keyword>
<protein>
    <submittedName>
        <fullName evidence="2">Uncharacterized protein</fullName>
    </submittedName>
</protein>
<proteinExistence type="predicted"/>
<reference evidence="3" key="1">
    <citation type="journal article" date="2011" name="Genome Biol.">
        <title>Comparative genomics of the social amoebae Dictyostelium discoideum and Dictyostelium purpureum.</title>
        <authorList>
            <consortium name="US DOE Joint Genome Institute (JGI-PGF)"/>
            <person name="Sucgang R."/>
            <person name="Kuo A."/>
            <person name="Tian X."/>
            <person name="Salerno W."/>
            <person name="Parikh A."/>
            <person name="Feasley C.L."/>
            <person name="Dalin E."/>
            <person name="Tu H."/>
            <person name="Huang E."/>
            <person name="Barry K."/>
            <person name="Lindquist E."/>
            <person name="Shapiro H."/>
            <person name="Bruce D."/>
            <person name="Schmutz J."/>
            <person name="Salamov A."/>
            <person name="Fey P."/>
            <person name="Gaudet P."/>
            <person name="Anjard C."/>
            <person name="Babu M.M."/>
            <person name="Basu S."/>
            <person name="Bushmanova Y."/>
            <person name="van der Wel H."/>
            <person name="Katoh-Kurasawa M."/>
            <person name="Dinh C."/>
            <person name="Coutinho P.M."/>
            <person name="Saito T."/>
            <person name="Elias M."/>
            <person name="Schaap P."/>
            <person name="Kay R.R."/>
            <person name="Henrissat B."/>
            <person name="Eichinger L."/>
            <person name="Rivero F."/>
            <person name="Putnam N.H."/>
            <person name="West C.M."/>
            <person name="Loomis W.F."/>
            <person name="Chisholm R.L."/>
            <person name="Shaulsky G."/>
            <person name="Strassmann J.E."/>
            <person name="Queller D.C."/>
            <person name="Kuspa A."/>
            <person name="Grigoriev I.V."/>
        </authorList>
    </citation>
    <scope>NUCLEOTIDE SEQUENCE [LARGE SCALE GENOMIC DNA]</scope>
    <source>
        <strain evidence="3">QSDP1</strain>
    </source>
</reference>
<keyword evidence="3" id="KW-1185">Reference proteome</keyword>
<feature type="transmembrane region" description="Helical" evidence="1">
    <location>
        <begin position="12"/>
        <end position="34"/>
    </location>
</feature>
<dbReference type="Proteomes" id="UP000001064">
    <property type="component" value="Unassembled WGS sequence"/>
</dbReference>
<evidence type="ECO:0000313" key="2">
    <source>
        <dbReference type="EMBL" id="EGC29109.1"/>
    </source>
</evidence>
<sequence length="940" mass="110331">MRANILVISIHILAVAFLYYYFGFILTLLVGIGFDHFAFNLKVALKFGYGEIPEKAKSVKVELVKEKVNYISNPDSINNLKNYFIIYNILVNHGKTCLEQVFKDRWLRESGGESQWKSSPGFGVFLADRFEYYKNLSPEERLLIDSGLLEEKWDVDLLSTILLKFQYKNINQDFILSQNKHIEKIKSIYLKIIEIKNSEEFKLNDKSQYNDFHLKIKNSIHSLVGNNLKGAKDLSTANIGEEIISLEWLSRFSEYSNSFVESMKRKDYCCSTHISRIVMDEKDIPITYKAQIYSNLSYVLLEEYSNETKFPNISTLYEAKENAINSILLEVDNPVAYYRLGLVLKKLGKHECALSLFSVAKYFKKGKKENKIESQFNLMVKMSQNESIQTLVQRSNFKDPKKKRDFIQEAKNFIKNTKFNILDSENDNIPNSFVNFIIFRIIDEYVTNEMNKYKRMEGTGKVMFNIVPKGGFRVFLRTAHFNFPLSLFFLSECYSTGIPDTLNPNHMVSLSLMYQSSLNNTGYKKSDEIMCDLALAQRFLYGGGLDIDIEQSIFYFERAVAEKHAEAMFKYGALLYNGYYDFIPKDKERGLDLIKKSAIQFDKAQIYLKEINEDENKDRIDEVSKNTNIEIPNSLYDFDPVKKWSIYMYIHSEKVDKLMLKWFFLEENSIDYFDHVARLYQQSKESEMATKLINAIALFQRFIQFLETADKTKDSDIEESSQLLYQLYLSPEYYIINFKPYHLKKLIQIINNYNFSKYKQNIVAQLNMVFTKDTFNSNRDAVDPKMLYIETVEKKLKEDPGDLDLHFMVGKLYCFYGELDYGFDHFKIILDSKKKFPNESLYFYLAEIYHSYYIDGDGAESSAIYSIKLYQTYIEYSTVDGLRVDYSHFCISYLFLMLGDNKNSKLWYEKGCLYQTKQLPLFKDKIKPFKKLEYLKNKFG</sequence>
<dbReference type="InterPro" id="IPR011990">
    <property type="entry name" value="TPR-like_helical_dom_sf"/>
</dbReference>
<dbReference type="Gene3D" id="1.25.40.10">
    <property type="entry name" value="Tetratricopeptide repeat domain"/>
    <property type="match status" value="1"/>
</dbReference>
<dbReference type="GeneID" id="10506592"/>
<dbReference type="KEGG" id="dpp:DICPUDRAFT_159355"/>